<accession>A0A0E9SSH7</accession>
<organism evidence="2">
    <name type="scientific">Anguilla anguilla</name>
    <name type="common">European freshwater eel</name>
    <name type="synonym">Muraena anguilla</name>
    <dbReference type="NCBI Taxonomy" id="7936"/>
    <lineage>
        <taxon>Eukaryota</taxon>
        <taxon>Metazoa</taxon>
        <taxon>Chordata</taxon>
        <taxon>Craniata</taxon>
        <taxon>Vertebrata</taxon>
        <taxon>Euteleostomi</taxon>
        <taxon>Actinopterygii</taxon>
        <taxon>Neopterygii</taxon>
        <taxon>Teleostei</taxon>
        <taxon>Anguilliformes</taxon>
        <taxon>Anguillidae</taxon>
        <taxon>Anguilla</taxon>
    </lineage>
</organism>
<protein>
    <submittedName>
        <fullName evidence="2">Uncharacterized protein</fullName>
    </submittedName>
</protein>
<dbReference type="AlphaFoldDB" id="A0A0E9SSH7"/>
<sequence>MSCHVKDKKKIILFDFINVIHLHSIPPYSFLHSDVCGYGYLTLFYFFTIFQKSSSM</sequence>
<evidence type="ECO:0000313" key="2">
    <source>
        <dbReference type="EMBL" id="JAH43625.1"/>
    </source>
</evidence>
<evidence type="ECO:0000256" key="1">
    <source>
        <dbReference type="SAM" id="Phobius"/>
    </source>
</evidence>
<reference evidence="2" key="1">
    <citation type="submission" date="2014-11" db="EMBL/GenBank/DDBJ databases">
        <authorList>
            <person name="Amaro Gonzalez C."/>
        </authorList>
    </citation>
    <scope>NUCLEOTIDE SEQUENCE</scope>
</reference>
<keyword evidence="1" id="KW-0472">Membrane</keyword>
<reference evidence="2" key="2">
    <citation type="journal article" date="2015" name="Fish Shellfish Immunol.">
        <title>Early steps in the European eel (Anguilla anguilla)-Vibrio vulnificus interaction in the gills: Role of the RtxA13 toxin.</title>
        <authorList>
            <person name="Callol A."/>
            <person name="Pajuelo D."/>
            <person name="Ebbesson L."/>
            <person name="Teles M."/>
            <person name="MacKenzie S."/>
            <person name="Amaro C."/>
        </authorList>
    </citation>
    <scope>NUCLEOTIDE SEQUENCE</scope>
</reference>
<keyword evidence="1" id="KW-1133">Transmembrane helix</keyword>
<keyword evidence="1" id="KW-0812">Transmembrane</keyword>
<dbReference type="EMBL" id="GBXM01064952">
    <property type="protein sequence ID" value="JAH43625.1"/>
    <property type="molecule type" value="Transcribed_RNA"/>
</dbReference>
<name>A0A0E9SSH7_ANGAN</name>
<proteinExistence type="predicted"/>
<feature type="transmembrane region" description="Helical" evidence="1">
    <location>
        <begin position="30"/>
        <end position="50"/>
    </location>
</feature>